<dbReference type="PRINTS" id="PR00419">
    <property type="entry name" value="ADXRDTASE"/>
</dbReference>
<dbReference type="RefSeq" id="WP_428849060.1">
    <property type="nucleotide sequence ID" value="NZ_KL503830.1"/>
</dbReference>
<dbReference type="PANTHER" id="PTHR10668:SF105">
    <property type="entry name" value="DEHYDROGENASE-RELATED"/>
    <property type="match status" value="1"/>
</dbReference>
<name>A0ABR4T9P8_9ACTN</name>
<evidence type="ECO:0000313" key="6">
    <source>
        <dbReference type="Proteomes" id="UP000027632"/>
    </source>
</evidence>
<dbReference type="InterPro" id="IPR002937">
    <property type="entry name" value="Amino_oxidase"/>
</dbReference>
<accession>A0ABR4T9P8</accession>
<sequence>MADAVVIGAGPNGLVAANLLADAGWSVTVLEEQPEPGGAVRHDHGVHPDYASDLFSSFYPLAAASPVVSGLGLEEHGLRWSHAPHVVAHPLGDGRCAILDRDVDVTADSLDTFAPGDGDAWRRLHSMWDTLRPDLLDALFTPFPPVRSGLRLAVRLRGTGGLRMARTLVLPVRRMAEEEFRGEGGGLLLAGNALHADLAPEAAGSGGFGWLMSMLGQTYGFPVPVGGAGALTDALVRRLESRGGVVRCRRHVERVLVRDGRAVAVRLAGGETVPARRAVLADVSVPALYGDLVAPEDLPRQLLSDLERFQWDFATFKVDWALDGPVPWQCEQAAGAGTVHLADGLDELTRFAAQLAMGRVPDRPFSLFGQMTTSDPTRSPAGTESAWAYTHVPHQVVGDAGDDGITGSWDKDEQERMADRVEAHVERFAPGFRDRVRARRILAPPTLQNLDRNLHGGAINGGTTAMHQQLFFRPAPGTGRPETPVKGLYLASAGAHPGGGVHGAPGANAARAAQLAMGRVPDRPFSLFGQMTTSDPTRSPAGTESAWAYTHVPHQVVGDAGDDGITGSWDKDEQERMADRVEAHVERFAPGFRDRVRARRILAPPTLQNLDRNLHGGAINGGTTAMHQQLFFRPAPGTGRPETPVKGLYLASAGAHPGGGVHGAPGANAARAALRPSFAPGLAAAQRLLAHRDRTGHRQPDRG</sequence>
<dbReference type="PANTHER" id="PTHR10668">
    <property type="entry name" value="PHYTOENE DEHYDROGENASE"/>
    <property type="match status" value="1"/>
</dbReference>
<proteinExistence type="predicted"/>
<reference evidence="5 6" key="1">
    <citation type="submission" date="2014-04" db="EMBL/GenBank/DDBJ databases">
        <title>Draft genome sequence of the novel Streptomyces griseorubens JSD-1 playing a role in carbon and nitrogen cycle.</title>
        <authorList>
            <consortium name="Shanghai Jiao Tong University"/>
            <person name="Feng H."/>
            <person name="Sun Y."/>
            <person name="Zhi Y."/>
            <person name="Mao L."/>
            <person name="Luo Y."/>
            <person name="Wei X."/>
            <person name="Zhou P."/>
        </authorList>
    </citation>
    <scope>NUCLEOTIDE SEQUENCE [LARGE SCALE GENOMIC DNA]</scope>
    <source>
        <strain evidence="5 6">JSD-1</strain>
    </source>
</reference>
<comment type="caution">
    <text evidence="5">The sequence shown here is derived from an EMBL/GenBank/DDBJ whole genome shotgun (WGS) entry which is preliminary data.</text>
</comment>
<gene>
    <name evidence="5" type="ORF">DJ64_00735</name>
</gene>
<evidence type="ECO:0000259" key="4">
    <source>
        <dbReference type="Pfam" id="PF01593"/>
    </source>
</evidence>
<dbReference type="Proteomes" id="UP000027632">
    <property type="component" value="Unassembled WGS sequence"/>
</dbReference>
<dbReference type="InterPro" id="IPR036188">
    <property type="entry name" value="FAD/NAD-bd_sf"/>
</dbReference>
<evidence type="ECO:0000256" key="1">
    <source>
        <dbReference type="ARBA" id="ARBA00037217"/>
    </source>
</evidence>
<dbReference type="SUPFAM" id="SSF51905">
    <property type="entry name" value="FAD/NAD(P)-binding domain"/>
    <property type="match status" value="1"/>
</dbReference>
<evidence type="ECO:0000256" key="2">
    <source>
        <dbReference type="ARBA" id="ARBA00038825"/>
    </source>
</evidence>
<evidence type="ECO:0000256" key="3">
    <source>
        <dbReference type="ARBA" id="ARBA00040298"/>
    </source>
</evidence>
<dbReference type="Pfam" id="PF01593">
    <property type="entry name" value="Amino_oxidase"/>
    <property type="match status" value="1"/>
</dbReference>
<comment type="function">
    <text evidence="1">Probable oxidoreductase that may play a role as regulator of mitochondrial function.</text>
</comment>
<keyword evidence="6" id="KW-1185">Reference proteome</keyword>
<organism evidence="5 6">
    <name type="scientific">Streptomyces griseorubens</name>
    <dbReference type="NCBI Taxonomy" id="66897"/>
    <lineage>
        <taxon>Bacteria</taxon>
        <taxon>Bacillati</taxon>
        <taxon>Actinomycetota</taxon>
        <taxon>Actinomycetes</taxon>
        <taxon>Kitasatosporales</taxon>
        <taxon>Streptomycetaceae</taxon>
        <taxon>Streptomyces</taxon>
        <taxon>Streptomyces althioticus group</taxon>
    </lineage>
</organism>
<comment type="subunit">
    <text evidence="2">Interacts with COX5B; this interaction may contribute to localize PYROXD2 to the inner face of the inner mitochondrial membrane.</text>
</comment>
<feature type="domain" description="Amine oxidase" evidence="4">
    <location>
        <begin position="13"/>
        <end position="504"/>
    </location>
</feature>
<evidence type="ECO:0000313" key="5">
    <source>
        <dbReference type="EMBL" id="KEG43965.1"/>
    </source>
</evidence>
<protein>
    <recommendedName>
        <fullName evidence="3">Pyridine nucleotide-disulfide oxidoreductase domain-containing protein 2</fullName>
    </recommendedName>
</protein>
<dbReference type="EMBL" id="JJMG01000010">
    <property type="protein sequence ID" value="KEG43965.1"/>
    <property type="molecule type" value="Genomic_DNA"/>
</dbReference>
<dbReference type="Gene3D" id="3.50.50.60">
    <property type="entry name" value="FAD/NAD(P)-binding domain"/>
    <property type="match status" value="2"/>
</dbReference>